<dbReference type="InterPro" id="IPR003593">
    <property type="entry name" value="AAA+_ATPase"/>
</dbReference>
<dbReference type="OrthoDB" id="6500128at2759"/>
<evidence type="ECO:0000256" key="1">
    <source>
        <dbReference type="ARBA" id="ARBA00004651"/>
    </source>
</evidence>
<evidence type="ECO:0000256" key="7">
    <source>
        <dbReference type="ARBA" id="ARBA00022840"/>
    </source>
</evidence>
<keyword evidence="4 11" id="KW-0812">Transmembrane</keyword>
<evidence type="ECO:0000256" key="6">
    <source>
        <dbReference type="ARBA" id="ARBA00022741"/>
    </source>
</evidence>
<dbReference type="Pfam" id="PF00664">
    <property type="entry name" value="ABC_membrane"/>
    <property type="match status" value="2"/>
</dbReference>
<feature type="transmembrane region" description="Helical" evidence="11">
    <location>
        <begin position="178"/>
        <end position="198"/>
    </location>
</feature>
<dbReference type="SUPFAM" id="SSF52540">
    <property type="entry name" value="P-loop containing nucleoside triphosphate hydrolases"/>
    <property type="match status" value="2"/>
</dbReference>
<feature type="transmembrane region" description="Helical" evidence="11">
    <location>
        <begin position="628"/>
        <end position="648"/>
    </location>
</feature>
<evidence type="ECO:0000256" key="9">
    <source>
        <dbReference type="ARBA" id="ARBA00023136"/>
    </source>
</evidence>
<accession>A0A484FI02</accession>
<feature type="transmembrane region" description="Helical" evidence="11">
    <location>
        <begin position="846"/>
        <end position="865"/>
    </location>
</feature>
<reference evidence="15" key="1">
    <citation type="journal article" date="2013" name="New Phytol.">
        <title>Comparative genomic and transcriptomic analyses reveal the hemibiotrophic stage shift of Colletotrichum fungi.</title>
        <authorList>
            <person name="Gan P."/>
            <person name="Ikeda K."/>
            <person name="Irieda H."/>
            <person name="Narusaka M."/>
            <person name="O'Connell R.J."/>
            <person name="Narusaka Y."/>
            <person name="Takano Y."/>
            <person name="Kubo Y."/>
            <person name="Shirasu K."/>
        </authorList>
    </citation>
    <scope>NUCLEOTIDE SEQUENCE [LARGE SCALE GENOMIC DNA]</scope>
    <source>
        <strain evidence="15">104-T / ATCC 96160 / CBS 514.97 / LARS 414 / MAFF 240422</strain>
    </source>
</reference>
<feature type="transmembrane region" description="Helical" evidence="11">
    <location>
        <begin position="588"/>
        <end position="608"/>
    </location>
</feature>
<dbReference type="Gene3D" id="3.40.50.300">
    <property type="entry name" value="P-loop containing nucleotide triphosphate hydrolases"/>
    <property type="match status" value="2"/>
</dbReference>
<feature type="domain" description="ABC transmembrane type-1" evidence="13">
    <location>
        <begin position="593"/>
        <end position="873"/>
    </location>
</feature>
<feature type="transmembrane region" description="Helical" evidence="11">
    <location>
        <begin position="713"/>
        <end position="745"/>
    </location>
</feature>
<name>A0A484FI02_COLOR</name>
<evidence type="ECO:0000313" key="15">
    <source>
        <dbReference type="Proteomes" id="UP000014480"/>
    </source>
</evidence>
<sequence>MSSLAPLLIRTAVGLVSSNGVGTRLRSGLIGMIHDSSVMIDLQVAGEPAAVTLMSTDVDRIIAGIEMLDVIWAAPIEVGLAITMLVRELGLASLAPLLISTTCAIATVHLGRLATKFQRIWVESIQDRVASTVHLLSNIKPVKMVGMAVTAAERIHEKRIEEIQRSRAYRKVDTAQQVLGNTTLVVTPAVTFLLYYFLTQQNGGESLDSAKAFTSLSLISLLSYPIVYFVFAVPRFMGSISSYDRIEEYIIANERDTSQYTINETDDVDTLSQPYDTDSDDEMELESLLLKRPANMTSNAESVQLAGVQTVSEPCGTTNSELIRFESADFTTSSASTEVLRGITLTITRGQLLLITGLTGSGKSSLLLSILGELRQKRGSISRSSFCSFALCPQESWLPGGTVRDTIIGPAILDDAWLSTVIAACELSQDICQLPEQEETIIESNGSRLSGGQKQRVSLARALYSRKDVLLLDDTFSGLDPSTERMVAQNVLGPDGVCRRHGITVVMTASDSRYALYFDATLSMNSGSLVEGALQETCCKASPSMSGARRVREESQQPIMLKNSSPAAQAFDNAGFASYRYYFRAMGWGATSLVFGSSAAFVFCFKFPDVWLKLWTDAETHSHDARTGMYMTVYILMATVALICLVAFSWSLKIIAVPRAAALLHHDLLSTVIAAPYHILISAGSGSLITRLAEDLSVIDLQLTLALAKSIDGLFTIIAEVALVAYASALTALCFPILFGTLYVLQSVYLRTSRQVRLLEIEARAPLYSHFVETEAGVVTIRAFAWQQYWRRRQQSLLEQSQRALYITYCTQRWLSLVLDLIVAAVAVIVLALVPQLPTTMTDGGSLGVALANIVTFSSTLAYFIQGWAQLETSMAAVVRIRDFTERTPSENKPMENEHLPPWSALSRASVRFVDVTSAYSETSSPVLKEVSFLIKPGQKVGVCGRTGSGKSTLLLTLLRLTEILDGRVEIDGVDITRCRRDDVRKLITAIPQDLVVFPESIRYNLDPLCRHPDSSLEKALVQVGLSRILSLPCGLDTIMTASNSVSLSRGELQLFALARALIRGYDGVSIVMLDEVTSSVDLATEEAVMRILKESFSTSTVISVAHRLRTIVDYDLVLVMDQGRLVESGHPQDLLNKPSSYFAQLYSH</sequence>
<evidence type="ECO:0000313" key="14">
    <source>
        <dbReference type="EMBL" id="TDZ16517.1"/>
    </source>
</evidence>
<keyword evidence="9 11" id="KW-0472">Membrane</keyword>
<evidence type="ECO:0000256" key="11">
    <source>
        <dbReference type="SAM" id="Phobius"/>
    </source>
</evidence>
<keyword evidence="15" id="KW-1185">Reference proteome</keyword>
<protein>
    <submittedName>
        <fullName evidence="14">ABC transporter atnG</fullName>
    </submittedName>
</protein>
<dbReference type="FunFam" id="3.40.50.300:FF:001172">
    <property type="entry name" value="Cystic fibrosis transmembrane conductance regulator"/>
    <property type="match status" value="1"/>
</dbReference>
<evidence type="ECO:0000256" key="3">
    <source>
        <dbReference type="ARBA" id="ARBA00022475"/>
    </source>
</evidence>
<keyword evidence="2" id="KW-0813">Transport</keyword>
<evidence type="ECO:0000259" key="13">
    <source>
        <dbReference type="PROSITE" id="PS50929"/>
    </source>
</evidence>
<dbReference type="GO" id="GO:0005886">
    <property type="term" value="C:plasma membrane"/>
    <property type="evidence" value="ECO:0007669"/>
    <property type="project" value="UniProtKB-SubCell"/>
</dbReference>
<keyword evidence="10" id="KW-0325">Glycoprotein</keyword>
<dbReference type="InterPro" id="IPR050173">
    <property type="entry name" value="ABC_transporter_C-like"/>
</dbReference>
<dbReference type="PROSITE" id="PS00211">
    <property type="entry name" value="ABC_TRANSPORTER_1"/>
    <property type="match status" value="1"/>
</dbReference>
<dbReference type="FunFam" id="1.20.1560.10:FF:000066">
    <property type="entry name" value="ABC multidrug transporter (Eurofung)"/>
    <property type="match status" value="1"/>
</dbReference>
<evidence type="ECO:0000256" key="8">
    <source>
        <dbReference type="ARBA" id="ARBA00022989"/>
    </source>
</evidence>
<organism evidence="14 15">
    <name type="scientific">Colletotrichum orbiculare (strain 104-T / ATCC 96160 / CBS 514.97 / LARS 414 / MAFF 240422)</name>
    <name type="common">Cucumber anthracnose fungus</name>
    <name type="synonym">Colletotrichum lagenarium</name>
    <dbReference type="NCBI Taxonomy" id="1213857"/>
    <lineage>
        <taxon>Eukaryota</taxon>
        <taxon>Fungi</taxon>
        <taxon>Dikarya</taxon>
        <taxon>Ascomycota</taxon>
        <taxon>Pezizomycotina</taxon>
        <taxon>Sordariomycetes</taxon>
        <taxon>Hypocreomycetidae</taxon>
        <taxon>Glomerellales</taxon>
        <taxon>Glomerellaceae</taxon>
        <taxon>Colletotrichum</taxon>
        <taxon>Colletotrichum orbiculare species complex</taxon>
    </lineage>
</organism>
<dbReference type="CDD" id="cd18580">
    <property type="entry name" value="ABC_6TM_ABCC_D2"/>
    <property type="match status" value="1"/>
</dbReference>
<dbReference type="Gene3D" id="1.20.1560.10">
    <property type="entry name" value="ABC transporter type 1, transmembrane domain"/>
    <property type="match status" value="2"/>
</dbReference>
<comment type="subcellular location">
    <subcellularLocation>
        <location evidence="1">Cell membrane</location>
        <topology evidence="1">Multi-pass membrane protein</topology>
    </subcellularLocation>
</comment>
<feature type="domain" description="ABC transmembrane type-1" evidence="13">
    <location>
        <begin position="51"/>
        <end position="238"/>
    </location>
</feature>
<feature type="transmembrane region" description="Helical" evidence="11">
    <location>
        <begin position="668"/>
        <end position="693"/>
    </location>
</feature>
<feature type="domain" description="ABC transporter" evidence="12">
    <location>
        <begin position="911"/>
        <end position="1148"/>
    </location>
</feature>
<dbReference type="SMART" id="SM00382">
    <property type="entry name" value="AAA"/>
    <property type="match status" value="2"/>
</dbReference>
<dbReference type="GO" id="GO:0140359">
    <property type="term" value="F:ABC-type transporter activity"/>
    <property type="evidence" value="ECO:0007669"/>
    <property type="project" value="InterPro"/>
</dbReference>
<keyword evidence="6" id="KW-0547">Nucleotide-binding</keyword>
<dbReference type="GO" id="GO:0016887">
    <property type="term" value="F:ATP hydrolysis activity"/>
    <property type="evidence" value="ECO:0007669"/>
    <property type="project" value="InterPro"/>
</dbReference>
<evidence type="ECO:0000259" key="12">
    <source>
        <dbReference type="PROSITE" id="PS50893"/>
    </source>
</evidence>
<keyword evidence="3" id="KW-1003">Cell membrane</keyword>
<dbReference type="Proteomes" id="UP000014480">
    <property type="component" value="Unassembled WGS sequence"/>
</dbReference>
<dbReference type="PANTHER" id="PTHR24223">
    <property type="entry name" value="ATP-BINDING CASSETTE SUB-FAMILY C"/>
    <property type="match status" value="1"/>
</dbReference>
<comment type="caution">
    <text evidence="14">The sequence shown here is derived from an EMBL/GenBank/DDBJ whole genome shotgun (WGS) entry which is preliminary data.</text>
</comment>
<dbReference type="PROSITE" id="PS50929">
    <property type="entry name" value="ABC_TM1F"/>
    <property type="match status" value="2"/>
</dbReference>
<dbReference type="PANTHER" id="PTHR24223:SF399">
    <property type="entry name" value="ABC TRANSPORTER ATNG"/>
    <property type="match status" value="1"/>
</dbReference>
<dbReference type="SUPFAM" id="SSF90123">
    <property type="entry name" value="ABC transporter transmembrane region"/>
    <property type="match status" value="2"/>
</dbReference>
<dbReference type="InterPro" id="IPR017871">
    <property type="entry name" value="ABC_transporter-like_CS"/>
</dbReference>
<dbReference type="InterPro" id="IPR011527">
    <property type="entry name" value="ABC1_TM_dom"/>
</dbReference>
<reference evidence="15" key="2">
    <citation type="journal article" date="2019" name="Mol. Plant Microbe Interact.">
        <title>Genome sequence resources for four phytopathogenic fungi from the Colletotrichum orbiculare species complex.</title>
        <authorList>
            <person name="Gan P."/>
            <person name="Tsushima A."/>
            <person name="Narusaka M."/>
            <person name="Narusaka Y."/>
            <person name="Takano Y."/>
            <person name="Kubo Y."/>
            <person name="Shirasu K."/>
        </authorList>
    </citation>
    <scope>GENOME REANNOTATION</scope>
    <source>
        <strain evidence="15">104-T / ATCC 96160 / CBS 514.97 / LARS 414 / MAFF 240422</strain>
    </source>
</reference>
<evidence type="ECO:0000256" key="4">
    <source>
        <dbReference type="ARBA" id="ARBA00022692"/>
    </source>
</evidence>
<dbReference type="InterPro" id="IPR036640">
    <property type="entry name" value="ABC1_TM_sf"/>
</dbReference>
<dbReference type="InterPro" id="IPR027417">
    <property type="entry name" value="P-loop_NTPase"/>
</dbReference>
<dbReference type="InterPro" id="IPR003439">
    <property type="entry name" value="ABC_transporter-like_ATP-bd"/>
</dbReference>
<feature type="transmembrane region" description="Helical" evidence="11">
    <location>
        <begin position="89"/>
        <end position="110"/>
    </location>
</feature>
<proteinExistence type="predicted"/>
<feature type="transmembrane region" description="Helical" evidence="11">
    <location>
        <begin position="210"/>
        <end position="231"/>
    </location>
</feature>
<dbReference type="PROSITE" id="PS50893">
    <property type="entry name" value="ABC_TRANSPORTER_2"/>
    <property type="match status" value="2"/>
</dbReference>
<keyword evidence="8 11" id="KW-1133">Transmembrane helix</keyword>
<dbReference type="Pfam" id="PF00005">
    <property type="entry name" value="ABC_tran"/>
    <property type="match status" value="2"/>
</dbReference>
<dbReference type="STRING" id="1213857.A0A484FI02"/>
<gene>
    <name evidence="14" type="primary">atnG-0</name>
    <name evidence="14" type="ORF">Cob_v010801</name>
</gene>
<dbReference type="GO" id="GO:0005524">
    <property type="term" value="F:ATP binding"/>
    <property type="evidence" value="ECO:0007669"/>
    <property type="project" value="UniProtKB-KW"/>
</dbReference>
<dbReference type="InterPro" id="IPR044726">
    <property type="entry name" value="ABCC_6TM_D2"/>
</dbReference>
<dbReference type="AlphaFoldDB" id="A0A484FI02"/>
<feature type="transmembrane region" description="Helical" evidence="11">
    <location>
        <begin position="814"/>
        <end position="834"/>
    </location>
</feature>
<keyword evidence="5" id="KW-0677">Repeat</keyword>
<keyword evidence="7" id="KW-0067">ATP-binding</keyword>
<evidence type="ECO:0000256" key="2">
    <source>
        <dbReference type="ARBA" id="ARBA00022448"/>
    </source>
</evidence>
<dbReference type="EMBL" id="AMCV02000035">
    <property type="protein sequence ID" value="TDZ16517.1"/>
    <property type="molecule type" value="Genomic_DNA"/>
</dbReference>
<evidence type="ECO:0000256" key="10">
    <source>
        <dbReference type="ARBA" id="ARBA00023180"/>
    </source>
</evidence>
<evidence type="ECO:0000256" key="5">
    <source>
        <dbReference type="ARBA" id="ARBA00022737"/>
    </source>
</evidence>
<feature type="domain" description="ABC transporter" evidence="12">
    <location>
        <begin position="323"/>
        <end position="551"/>
    </location>
</feature>